<dbReference type="Proteomes" id="UP000515908">
    <property type="component" value="Chromosome 18"/>
</dbReference>
<feature type="compositionally biased region" description="Low complexity" evidence="1">
    <location>
        <begin position="42"/>
        <end position="60"/>
    </location>
</feature>
<feature type="region of interest" description="Disordered" evidence="1">
    <location>
        <begin position="807"/>
        <end position="888"/>
    </location>
</feature>
<feature type="compositionally biased region" description="Basic and acidic residues" evidence="1">
    <location>
        <begin position="832"/>
        <end position="863"/>
    </location>
</feature>
<name>A0A7G2CP47_9TRYP</name>
<dbReference type="EMBL" id="LR877162">
    <property type="protein sequence ID" value="CAD2220721.1"/>
    <property type="molecule type" value="Genomic_DNA"/>
</dbReference>
<protein>
    <submittedName>
        <fullName evidence="2">Uncharacterized protein</fullName>
    </submittedName>
</protein>
<proteinExistence type="predicted"/>
<evidence type="ECO:0000313" key="3">
    <source>
        <dbReference type="Proteomes" id="UP000515908"/>
    </source>
</evidence>
<feature type="compositionally biased region" description="Basic and acidic residues" evidence="1">
    <location>
        <begin position="879"/>
        <end position="888"/>
    </location>
</feature>
<gene>
    <name evidence="2" type="ORF">ADEAN_000824300</name>
</gene>
<accession>A0A7G2CP47</accession>
<organism evidence="2 3">
    <name type="scientific">Angomonas deanei</name>
    <dbReference type="NCBI Taxonomy" id="59799"/>
    <lineage>
        <taxon>Eukaryota</taxon>
        <taxon>Discoba</taxon>
        <taxon>Euglenozoa</taxon>
        <taxon>Kinetoplastea</taxon>
        <taxon>Metakinetoplastina</taxon>
        <taxon>Trypanosomatida</taxon>
        <taxon>Trypanosomatidae</taxon>
        <taxon>Strigomonadinae</taxon>
        <taxon>Angomonas</taxon>
    </lineage>
</organism>
<dbReference type="AlphaFoldDB" id="A0A7G2CP47"/>
<evidence type="ECO:0000256" key="1">
    <source>
        <dbReference type="SAM" id="MobiDB-lite"/>
    </source>
</evidence>
<dbReference type="VEuPathDB" id="TriTrypDB:ADEAN_000824300"/>
<feature type="region of interest" description="Disordered" evidence="1">
    <location>
        <begin position="38"/>
        <end position="60"/>
    </location>
</feature>
<evidence type="ECO:0000313" key="2">
    <source>
        <dbReference type="EMBL" id="CAD2220721.1"/>
    </source>
</evidence>
<keyword evidence="3" id="KW-1185">Reference proteome</keyword>
<feature type="compositionally biased region" description="Basic residues" evidence="1">
    <location>
        <begin position="864"/>
        <end position="878"/>
    </location>
</feature>
<sequence>MSSNNNSSAPKWDATRLSPVLQASLKQFNTHAESYIKQSKANGGNNNNNTNNNTKEGGTTVRRIEPSPLLCRVLAKCTTTVNPFPDLLIDSRCATGSVTNAKSGGIGTACSLWQYHNARGSAHKPVALYLSAEAVWERRATMMVYAVQLLLELHAQHGRRTAALDALPQTQANAYPDCNGADRYRFEEAVVIVCKTDAEAVELVDTFLPLAALSGVDLCHVAEGTQPPPFPYFHHKAGSYDVAAQAKRSSWFASVDDGKKKSEQGGSIGVVLVATLKGILQWEREAAGCTLLSPKAVQQPGGKGLLTPHLAAVVVEDVAHIECSGDTARWLQLLSLFNDRASTRYPYPIFPLTNSSNINNTSSAGAATSYVKPHFLWFSASPLMSLAPAIRYRLHRKNRFYIPLLYAHPFLPPHTAALLPSVPDVSYPSEEIRQVYLLALNEVDRVNQLVEIVERCTCFKRILVLTHHKEIKGLYGELGRRTSFVECGNGSHSTPGSAGQWKLYYTQRTDSSERQRETLLSFLSASRSVLLGWDAFTYCDLMDVDMIIQCHPPQKSLCEREWAEFIQVLHTTADYESEMTKGLLRNPNNTSNHIHMRLSQLWGGLSLRPPLANRLKDTPTVDFSGVETKSAPVCVSFLDTCDLVLTTNYMMQYYFSGGVGSVKPAVEQSSLSSVSAVQVQTSTGATMQPVVVPLKSPSNYGRVPVMNIDYKHPLFVPFICGDRFESLKDTAAPPSPDGKYSGLKPEEIRIDHILKLKLQKEKAVQQAQYGNFSGPQYAGTVLPTYLLPCTPPLITACEKTFEAITTINPSGNTDSKDDGGSKNKTVVSPTSKDGKGKKAAAKEKLSPTEPTPPKEEEKTEAEKKKKVRRGRGTNKLNKKKDDQGGDSS</sequence>
<feature type="compositionally biased region" description="Polar residues" evidence="1">
    <location>
        <begin position="822"/>
        <end position="831"/>
    </location>
</feature>
<reference evidence="2 3" key="1">
    <citation type="submission" date="2020-08" db="EMBL/GenBank/DDBJ databases">
        <authorList>
            <person name="Newling K."/>
            <person name="Davey J."/>
            <person name="Forrester S."/>
        </authorList>
    </citation>
    <scope>NUCLEOTIDE SEQUENCE [LARGE SCALE GENOMIC DNA]</scope>
    <source>
        <strain evidence="3">Crithidia deanei Carvalho (ATCC PRA-265)</strain>
    </source>
</reference>